<dbReference type="PROSITE" id="PS52029">
    <property type="entry name" value="LD_TPASE"/>
    <property type="match status" value="1"/>
</dbReference>
<comment type="pathway">
    <text evidence="1 9">Cell wall biogenesis; peptidoglycan biosynthesis.</text>
</comment>
<evidence type="ECO:0000256" key="4">
    <source>
        <dbReference type="ARBA" id="ARBA00022679"/>
    </source>
</evidence>
<dbReference type="GO" id="GO:0071555">
    <property type="term" value="P:cell wall organization"/>
    <property type="evidence" value="ECO:0007669"/>
    <property type="project" value="UniProtKB-UniRule"/>
</dbReference>
<keyword evidence="5" id="KW-0378">Hydrolase</keyword>
<dbReference type="UniPathway" id="UPA00219"/>
<dbReference type="RefSeq" id="WP_112159930.1">
    <property type="nucleotide sequence ID" value="NZ_QKRX01000011.1"/>
</dbReference>
<feature type="domain" description="L,D-TPase catalytic" evidence="10">
    <location>
        <begin position="2"/>
        <end position="157"/>
    </location>
</feature>
<comment type="similarity">
    <text evidence="2">Belongs to the YkuD family.</text>
</comment>
<dbReference type="Gene3D" id="2.40.440.10">
    <property type="entry name" value="L,D-transpeptidase catalytic domain-like"/>
    <property type="match status" value="1"/>
</dbReference>
<dbReference type="GO" id="GO:0016757">
    <property type="term" value="F:glycosyltransferase activity"/>
    <property type="evidence" value="ECO:0007669"/>
    <property type="project" value="UniProtKB-KW"/>
</dbReference>
<dbReference type="GO" id="GO:0018104">
    <property type="term" value="P:peptidoglycan-protein cross-linking"/>
    <property type="evidence" value="ECO:0007669"/>
    <property type="project" value="TreeGrafter"/>
</dbReference>
<evidence type="ECO:0000259" key="10">
    <source>
        <dbReference type="PROSITE" id="PS52029"/>
    </source>
</evidence>
<name>A0A364NK64_9GAMM</name>
<keyword evidence="12" id="KW-1185">Reference proteome</keyword>
<dbReference type="InterPro" id="IPR005490">
    <property type="entry name" value="LD_TPept_cat_dom"/>
</dbReference>
<dbReference type="OrthoDB" id="9787225at2"/>
<dbReference type="Proteomes" id="UP000250744">
    <property type="component" value="Unassembled WGS sequence"/>
</dbReference>
<reference evidence="11 12" key="1">
    <citation type="submission" date="2018-06" db="EMBL/GenBank/DDBJ databases">
        <title>Nitrincola tibetense sp. nov., isolated from Lake XuguoCo on Tibetan Plateau.</title>
        <authorList>
            <person name="Xing P."/>
        </authorList>
    </citation>
    <scope>NUCLEOTIDE SEQUENCE [LARGE SCALE GENOMIC DNA]</scope>
    <source>
        <strain evidence="12">xg18</strain>
    </source>
</reference>
<evidence type="ECO:0000256" key="9">
    <source>
        <dbReference type="PROSITE-ProRule" id="PRU01373"/>
    </source>
</evidence>
<dbReference type="Pfam" id="PF03734">
    <property type="entry name" value="YkuD"/>
    <property type="match status" value="1"/>
</dbReference>
<feature type="active site" description="Proton donor/acceptor" evidence="9">
    <location>
        <position position="117"/>
    </location>
</feature>
<organism evidence="11 12">
    <name type="scientific">Nitrincola tibetensis</name>
    <dbReference type="NCBI Taxonomy" id="2219697"/>
    <lineage>
        <taxon>Bacteria</taxon>
        <taxon>Pseudomonadati</taxon>
        <taxon>Pseudomonadota</taxon>
        <taxon>Gammaproteobacteria</taxon>
        <taxon>Oceanospirillales</taxon>
        <taxon>Oceanospirillaceae</taxon>
        <taxon>Nitrincola</taxon>
    </lineage>
</organism>
<feature type="active site" description="Nucleophile" evidence="9">
    <location>
        <position position="133"/>
    </location>
</feature>
<sequence>MTHIEISIPAQTLTLKTSDGVYQYLVSTALRGVGQQINTGCTPKGRHYIRAKIGAELPLNAVLVGRRPTGEIYSPALAAEFPNRDWILTRILWLCGLEKGLNRLGSVDTQRRYIYIHGTPDSEPMGVPRSHGCIRMRNEDLVDVFEKIQVGCLVDIIANE</sequence>
<gene>
    <name evidence="11" type="ORF">DN062_14015</name>
</gene>
<dbReference type="GO" id="GO:0005576">
    <property type="term" value="C:extracellular region"/>
    <property type="evidence" value="ECO:0007669"/>
    <property type="project" value="TreeGrafter"/>
</dbReference>
<dbReference type="PANTHER" id="PTHR30582:SF24">
    <property type="entry name" value="L,D-TRANSPEPTIDASE ERFK_SRFK-RELATED"/>
    <property type="match status" value="1"/>
</dbReference>
<dbReference type="InterPro" id="IPR050979">
    <property type="entry name" value="LD-transpeptidase"/>
</dbReference>
<evidence type="ECO:0000313" key="12">
    <source>
        <dbReference type="Proteomes" id="UP000250744"/>
    </source>
</evidence>
<keyword evidence="8 9" id="KW-0961">Cell wall biogenesis/degradation</keyword>
<comment type="caution">
    <text evidence="11">The sequence shown here is derived from an EMBL/GenBank/DDBJ whole genome shotgun (WGS) entry which is preliminary data.</text>
</comment>
<keyword evidence="4" id="KW-0808">Transferase</keyword>
<evidence type="ECO:0000313" key="11">
    <source>
        <dbReference type="EMBL" id="RAU17275.1"/>
    </source>
</evidence>
<evidence type="ECO:0000256" key="2">
    <source>
        <dbReference type="ARBA" id="ARBA00005992"/>
    </source>
</evidence>
<proteinExistence type="inferred from homology"/>
<evidence type="ECO:0000256" key="5">
    <source>
        <dbReference type="ARBA" id="ARBA00022801"/>
    </source>
</evidence>
<dbReference type="PANTHER" id="PTHR30582">
    <property type="entry name" value="L,D-TRANSPEPTIDASE"/>
    <property type="match status" value="1"/>
</dbReference>
<protein>
    <submittedName>
        <fullName evidence="11">L,D-transpeptidase</fullName>
    </submittedName>
</protein>
<dbReference type="GO" id="GO:0008360">
    <property type="term" value="P:regulation of cell shape"/>
    <property type="evidence" value="ECO:0007669"/>
    <property type="project" value="UniProtKB-UniRule"/>
</dbReference>
<keyword evidence="3" id="KW-0328">Glycosyltransferase</keyword>
<dbReference type="EMBL" id="QKRX01000011">
    <property type="protein sequence ID" value="RAU17275.1"/>
    <property type="molecule type" value="Genomic_DNA"/>
</dbReference>
<dbReference type="CDD" id="cd16913">
    <property type="entry name" value="YkuD_like"/>
    <property type="match status" value="1"/>
</dbReference>
<evidence type="ECO:0000256" key="7">
    <source>
        <dbReference type="ARBA" id="ARBA00022984"/>
    </source>
</evidence>
<evidence type="ECO:0000256" key="3">
    <source>
        <dbReference type="ARBA" id="ARBA00022676"/>
    </source>
</evidence>
<keyword evidence="6 9" id="KW-0133">Cell shape</keyword>
<accession>A0A364NK64</accession>
<dbReference type="InterPro" id="IPR038063">
    <property type="entry name" value="Transpep_catalytic_dom"/>
</dbReference>
<keyword evidence="7 9" id="KW-0573">Peptidoglycan synthesis</keyword>
<evidence type="ECO:0000256" key="1">
    <source>
        <dbReference type="ARBA" id="ARBA00004752"/>
    </source>
</evidence>
<evidence type="ECO:0000256" key="8">
    <source>
        <dbReference type="ARBA" id="ARBA00023316"/>
    </source>
</evidence>
<evidence type="ECO:0000256" key="6">
    <source>
        <dbReference type="ARBA" id="ARBA00022960"/>
    </source>
</evidence>
<dbReference type="SUPFAM" id="SSF141523">
    <property type="entry name" value="L,D-transpeptidase catalytic domain-like"/>
    <property type="match status" value="1"/>
</dbReference>
<dbReference type="GO" id="GO:0071972">
    <property type="term" value="F:peptidoglycan L,D-transpeptidase activity"/>
    <property type="evidence" value="ECO:0007669"/>
    <property type="project" value="TreeGrafter"/>
</dbReference>
<dbReference type="AlphaFoldDB" id="A0A364NK64"/>